<evidence type="ECO:0000313" key="2">
    <source>
        <dbReference type="EMBL" id="EZA61571.1"/>
    </source>
</evidence>
<dbReference type="EMBL" id="KK107054">
    <property type="protein sequence ID" value="EZA61571.1"/>
    <property type="molecule type" value="Genomic_DNA"/>
</dbReference>
<reference evidence="2 3" key="1">
    <citation type="journal article" date="2014" name="Curr. Biol.">
        <title>The genome of the clonal raider ant Cerapachys biroi.</title>
        <authorList>
            <person name="Oxley P.R."/>
            <person name="Ji L."/>
            <person name="Fetter-Pruneda I."/>
            <person name="McKenzie S.K."/>
            <person name="Li C."/>
            <person name="Hu H."/>
            <person name="Zhang G."/>
            <person name="Kronauer D.J."/>
        </authorList>
    </citation>
    <scope>NUCLEOTIDE SEQUENCE [LARGE SCALE GENOMIC DNA]</scope>
</reference>
<gene>
    <name evidence="2" type="ORF">X777_07904</name>
</gene>
<dbReference type="Proteomes" id="UP000053097">
    <property type="component" value="Unassembled WGS sequence"/>
</dbReference>
<dbReference type="OrthoDB" id="1723809at2759"/>
<accession>A0A026X0P0</accession>
<proteinExistence type="predicted"/>
<organism evidence="2 3">
    <name type="scientific">Ooceraea biroi</name>
    <name type="common">Clonal raider ant</name>
    <name type="synonym">Cerapachys biroi</name>
    <dbReference type="NCBI Taxonomy" id="2015173"/>
    <lineage>
        <taxon>Eukaryota</taxon>
        <taxon>Metazoa</taxon>
        <taxon>Ecdysozoa</taxon>
        <taxon>Arthropoda</taxon>
        <taxon>Hexapoda</taxon>
        <taxon>Insecta</taxon>
        <taxon>Pterygota</taxon>
        <taxon>Neoptera</taxon>
        <taxon>Endopterygota</taxon>
        <taxon>Hymenoptera</taxon>
        <taxon>Apocrita</taxon>
        <taxon>Aculeata</taxon>
        <taxon>Formicoidea</taxon>
        <taxon>Formicidae</taxon>
        <taxon>Dorylinae</taxon>
        <taxon>Ooceraea</taxon>
    </lineage>
</organism>
<evidence type="ECO:0000256" key="1">
    <source>
        <dbReference type="SAM" id="MobiDB-lite"/>
    </source>
</evidence>
<name>A0A026X0P0_OOCBI</name>
<evidence type="ECO:0000313" key="3">
    <source>
        <dbReference type="Proteomes" id="UP000053097"/>
    </source>
</evidence>
<sequence>MEDMVGANAVKEVNSTADGIYYELDGEGDADSSTTPSHNVDHHRDRKHNNYRYLPFLKNCEIVIGLFRLHDVYI</sequence>
<feature type="region of interest" description="Disordered" evidence="1">
    <location>
        <begin position="24"/>
        <end position="44"/>
    </location>
</feature>
<dbReference type="OMA" id="DGIYYEL"/>
<keyword evidence="3" id="KW-1185">Reference proteome</keyword>
<protein>
    <submittedName>
        <fullName evidence="2">Uncharacterized protein</fullName>
    </submittedName>
</protein>
<dbReference type="AlphaFoldDB" id="A0A026X0P0"/>